<sequence length="405" mass="43785">MDSQVLNEARSRIADDVRIDIIGKTQHTDNDRARLEISRSFVSDTITAPSREMYAYAINASLGDDVYHEPTTAALEAHVARLTGKEAGLFLPSGAMSNQIALRTHLKQPPYSVLCDHRSHIYKYEAGGAAFHSGAATIATIPSNRHHLTLKDVKEHVVIGSDVHFAPTEVIALENTLNGTIFPQDEILAISGFAQSQGMKMHLDGARIWHVAAETATPLKDLCEPFDSVSLCFSKGLGAPVGSCLVGSREFIQKARWLRKLFGGGMRQTGILSASAAYALSFNFPRLPEVHALARKLEAGLRGIGVEITSEAETCMVFFDPSRLGLDFSEISESAASLENPIKVYGSRLVVHIQTTPEAVDDLLSLIKKLADEKAAAGFVPPSKPETNGVPKDVYVRAGVKPGKS</sequence>
<evidence type="ECO:0000313" key="8">
    <source>
        <dbReference type="Proteomes" id="UP000294933"/>
    </source>
</evidence>
<comment type="similarity">
    <text evidence="2">Belongs to the threonine aldolase family.</text>
</comment>
<dbReference type="GO" id="GO:0008732">
    <property type="term" value="F:L-allo-threonine aldolase activity"/>
    <property type="evidence" value="ECO:0007669"/>
    <property type="project" value="TreeGrafter"/>
</dbReference>
<accession>A0A4Y7QM59</accession>
<dbReference type="GO" id="GO:0005829">
    <property type="term" value="C:cytosol"/>
    <property type="evidence" value="ECO:0007669"/>
    <property type="project" value="TreeGrafter"/>
</dbReference>
<organism evidence="7 8">
    <name type="scientific">Rickenella mellea</name>
    <dbReference type="NCBI Taxonomy" id="50990"/>
    <lineage>
        <taxon>Eukaryota</taxon>
        <taxon>Fungi</taxon>
        <taxon>Dikarya</taxon>
        <taxon>Basidiomycota</taxon>
        <taxon>Agaricomycotina</taxon>
        <taxon>Agaricomycetes</taxon>
        <taxon>Hymenochaetales</taxon>
        <taxon>Rickenellaceae</taxon>
        <taxon>Rickenella</taxon>
    </lineage>
</organism>
<evidence type="ECO:0000256" key="4">
    <source>
        <dbReference type="ARBA" id="ARBA00023239"/>
    </source>
</evidence>
<reference evidence="7 8" key="1">
    <citation type="submission" date="2018-06" db="EMBL/GenBank/DDBJ databases">
        <title>A transcriptomic atlas of mushroom development highlights an independent origin of complex multicellularity.</title>
        <authorList>
            <consortium name="DOE Joint Genome Institute"/>
            <person name="Krizsan K."/>
            <person name="Almasi E."/>
            <person name="Merenyi Z."/>
            <person name="Sahu N."/>
            <person name="Viragh M."/>
            <person name="Koszo T."/>
            <person name="Mondo S."/>
            <person name="Kiss B."/>
            <person name="Balint B."/>
            <person name="Kues U."/>
            <person name="Barry K."/>
            <person name="Hegedus J.C."/>
            <person name="Henrissat B."/>
            <person name="Johnson J."/>
            <person name="Lipzen A."/>
            <person name="Ohm R."/>
            <person name="Nagy I."/>
            <person name="Pangilinan J."/>
            <person name="Yan J."/>
            <person name="Xiong Y."/>
            <person name="Grigoriev I.V."/>
            <person name="Hibbett D.S."/>
            <person name="Nagy L.G."/>
        </authorList>
    </citation>
    <scope>NUCLEOTIDE SEQUENCE [LARGE SCALE GENOMIC DNA]</scope>
    <source>
        <strain evidence="7 8">SZMC22713</strain>
    </source>
</reference>
<gene>
    <name evidence="7" type="ORF">BD410DRAFT_781281</name>
</gene>
<dbReference type="EMBL" id="ML170157">
    <property type="protein sequence ID" value="TDL28744.1"/>
    <property type="molecule type" value="Genomic_DNA"/>
</dbReference>
<dbReference type="Gene3D" id="3.90.1150.10">
    <property type="entry name" value="Aspartate Aminotransferase, domain 1"/>
    <property type="match status" value="1"/>
</dbReference>
<evidence type="ECO:0000313" key="7">
    <source>
        <dbReference type="EMBL" id="TDL28744.1"/>
    </source>
</evidence>
<dbReference type="FunFam" id="3.40.640.10:FF:000030">
    <property type="entry name" value="Low-specificity L-threonine aldolase"/>
    <property type="match status" value="1"/>
</dbReference>
<dbReference type="CDD" id="cd06502">
    <property type="entry name" value="TA_like"/>
    <property type="match status" value="1"/>
</dbReference>
<protein>
    <submittedName>
        <fullName evidence="7">Threonine aldolase</fullName>
    </submittedName>
</protein>
<evidence type="ECO:0000256" key="3">
    <source>
        <dbReference type="ARBA" id="ARBA00022898"/>
    </source>
</evidence>
<dbReference type="PANTHER" id="PTHR48097:SF9">
    <property type="entry name" value="L-THREONINE ALDOLASE"/>
    <property type="match status" value="1"/>
</dbReference>
<dbReference type="AlphaFoldDB" id="A0A4Y7QM59"/>
<evidence type="ECO:0000256" key="1">
    <source>
        <dbReference type="ARBA" id="ARBA00001933"/>
    </source>
</evidence>
<dbReference type="NCBIfam" id="NF041359">
    <property type="entry name" value="GntG_guanitoxin"/>
    <property type="match status" value="1"/>
</dbReference>
<proteinExistence type="inferred from homology"/>
<evidence type="ECO:0000259" key="6">
    <source>
        <dbReference type="Pfam" id="PF01212"/>
    </source>
</evidence>
<keyword evidence="8" id="KW-1185">Reference proteome</keyword>
<dbReference type="Gene3D" id="3.40.640.10">
    <property type="entry name" value="Type I PLP-dependent aspartate aminotransferase-like (Major domain)"/>
    <property type="match status" value="1"/>
</dbReference>
<keyword evidence="4" id="KW-0456">Lyase</keyword>
<dbReference type="InterPro" id="IPR001597">
    <property type="entry name" value="ArAA_b-elim_lyase/Thr_aldolase"/>
</dbReference>
<evidence type="ECO:0000256" key="2">
    <source>
        <dbReference type="ARBA" id="ARBA00006966"/>
    </source>
</evidence>
<dbReference type="PIRSF" id="PIRSF017617">
    <property type="entry name" value="Thr_aldolase"/>
    <property type="match status" value="1"/>
</dbReference>
<dbReference type="GO" id="GO:0006567">
    <property type="term" value="P:L-threonine catabolic process"/>
    <property type="evidence" value="ECO:0007669"/>
    <property type="project" value="TreeGrafter"/>
</dbReference>
<feature type="modified residue" description="N6-(pyridoxal phosphate)lysine" evidence="5">
    <location>
        <position position="235"/>
    </location>
</feature>
<dbReference type="OrthoDB" id="10261951at2759"/>
<dbReference type="InterPro" id="IPR015421">
    <property type="entry name" value="PyrdxlP-dep_Trfase_major"/>
</dbReference>
<dbReference type="Pfam" id="PF01212">
    <property type="entry name" value="Beta_elim_lyase"/>
    <property type="match status" value="1"/>
</dbReference>
<dbReference type="PANTHER" id="PTHR48097">
    <property type="entry name" value="L-THREONINE ALDOLASE-RELATED"/>
    <property type="match status" value="1"/>
</dbReference>
<dbReference type="STRING" id="50990.A0A4Y7QM59"/>
<dbReference type="Proteomes" id="UP000294933">
    <property type="component" value="Unassembled WGS sequence"/>
</dbReference>
<feature type="domain" description="Aromatic amino acid beta-eliminating lyase/threonine aldolase" evidence="6">
    <location>
        <begin position="41"/>
        <end position="319"/>
    </location>
</feature>
<keyword evidence="3" id="KW-0663">Pyridoxal phosphate</keyword>
<name>A0A4Y7QM59_9AGAM</name>
<dbReference type="InterPro" id="IPR015424">
    <property type="entry name" value="PyrdxlP-dep_Trfase"/>
</dbReference>
<dbReference type="InterPro" id="IPR023603">
    <property type="entry name" value="Low_specificity_L-TA-like"/>
</dbReference>
<dbReference type="InterPro" id="IPR015422">
    <property type="entry name" value="PyrdxlP-dep_Trfase_small"/>
</dbReference>
<dbReference type="VEuPathDB" id="FungiDB:BD410DRAFT_781281"/>
<dbReference type="SUPFAM" id="SSF53383">
    <property type="entry name" value="PLP-dependent transferases"/>
    <property type="match status" value="1"/>
</dbReference>
<dbReference type="GO" id="GO:0006545">
    <property type="term" value="P:glycine biosynthetic process"/>
    <property type="evidence" value="ECO:0007669"/>
    <property type="project" value="TreeGrafter"/>
</dbReference>
<comment type="cofactor">
    <cofactor evidence="1">
        <name>pyridoxal 5'-phosphate</name>
        <dbReference type="ChEBI" id="CHEBI:597326"/>
    </cofactor>
</comment>
<evidence type="ECO:0000256" key="5">
    <source>
        <dbReference type="PIRSR" id="PIRSR017617-1"/>
    </source>
</evidence>